<dbReference type="STRING" id="1280953.HOC_12947"/>
<dbReference type="GO" id="GO:0015627">
    <property type="term" value="C:type II protein secretion system complex"/>
    <property type="evidence" value="ECO:0007669"/>
    <property type="project" value="UniProtKB-UniRule"/>
</dbReference>
<evidence type="ECO:0000259" key="10">
    <source>
        <dbReference type="Pfam" id="PF02501"/>
    </source>
</evidence>
<evidence type="ECO:0000256" key="4">
    <source>
        <dbReference type="ARBA" id="ARBA00022481"/>
    </source>
</evidence>
<comment type="caution">
    <text evidence="11">The sequence shown here is derived from an EMBL/GenBank/DDBJ whole genome shotgun (WGS) entry which is preliminary data.</text>
</comment>
<dbReference type="InterPro" id="IPR045584">
    <property type="entry name" value="Pilin-like"/>
</dbReference>
<dbReference type="GO" id="GO:0015628">
    <property type="term" value="P:protein secretion by the type II secretion system"/>
    <property type="evidence" value="ECO:0007669"/>
    <property type="project" value="UniProtKB-UniRule"/>
</dbReference>
<comment type="function">
    <text evidence="9">Component of the type II secretion system required for the energy-dependent secretion of extracellular factors such as proteases and toxins from the periplasm.</text>
</comment>
<dbReference type="InterPro" id="IPR012902">
    <property type="entry name" value="N_methyl_site"/>
</dbReference>
<name>A0A059G5W9_9PROT</name>
<keyword evidence="7 9" id="KW-1133">Transmembrane helix</keyword>
<keyword evidence="6 9" id="KW-0812">Transmembrane</keyword>
<dbReference type="OrthoDB" id="7619530at2"/>
<evidence type="ECO:0000256" key="7">
    <source>
        <dbReference type="ARBA" id="ARBA00022989"/>
    </source>
</evidence>
<keyword evidence="12" id="KW-1185">Reference proteome</keyword>
<dbReference type="PATRIC" id="fig|1280953.3.peg.2605"/>
<dbReference type="GO" id="GO:0005886">
    <property type="term" value="C:plasma membrane"/>
    <property type="evidence" value="ECO:0007669"/>
    <property type="project" value="UniProtKB-SubCell"/>
</dbReference>
<evidence type="ECO:0000256" key="8">
    <source>
        <dbReference type="ARBA" id="ARBA00023136"/>
    </source>
</evidence>
<dbReference type="NCBIfam" id="TIGR01707">
    <property type="entry name" value="gspI"/>
    <property type="match status" value="1"/>
</dbReference>
<gene>
    <name evidence="11" type="ORF">HOC_12947</name>
</gene>
<evidence type="ECO:0000256" key="2">
    <source>
        <dbReference type="ARBA" id="ARBA00008358"/>
    </source>
</evidence>
<dbReference type="Proteomes" id="UP000024942">
    <property type="component" value="Unassembled WGS sequence"/>
</dbReference>
<dbReference type="EMBL" id="ARYL01000019">
    <property type="protein sequence ID" value="KDA01965.1"/>
    <property type="molecule type" value="Genomic_DNA"/>
</dbReference>
<dbReference type="Pfam" id="PF02501">
    <property type="entry name" value="T2SSI"/>
    <property type="match status" value="1"/>
</dbReference>
<organism evidence="11 12">
    <name type="scientific">Hyphomonas oceanitis SCH89</name>
    <dbReference type="NCBI Taxonomy" id="1280953"/>
    <lineage>
        <taxon>Bacteria</taxon>
        <taxon>Pseudomonadati</taxon>
        <taxon>Pseudomonadota</taxon>
        <taxon>Alphaproteobacteria</taxon>
        <taxon>Hyphomonadales</taxon>
        <taxon>Hyphomonadaceae</taxon>
        <taxon>Hyphomonas</taxon>
    </lineage>
</organism>
<evidence type="ECO:0000256" key="3">
    <source>
        <dbReference type="ARBA" id="ARBA00022475"/>
    </source>
</evidence>
<dbReference type="Gene3D" id="3.30.1300.30">
    <property type="entry name" value="GSPII I/J protein-like"/>
    <property type="match status" value="1"/>
</dbReference>
<dbReference type="AlphaFoldDB" id="A0A059G5W9"/>
<keyword evidence="5 9" id="KW-0997">Cell inner membrane</keyword>
<feature type="domain" description="Type II secretion system protein GspI C-terminal" evidence="10">
    <location>
        <begin position="46"/>
        <end position="118"/>
    </location>
</feature>
<sequence length="123" mass="13190">MPDPHRQSGFTLVEVLAALGVFSISAIGLIHLSSETMIGARQVDMRALAEIEANNRMADALTTPPPLPTGVIAGESTQRGRSFDWNRTVTPTQENGLFLVEITVTAPESGQILAHLQSLRVGQ</sequence>
<dbReference type="Pfam" id="PF07963">
    <property type="entry name" value="N_methyl"/>
    <property type="match status" value="1"/>
</dbReference>
<evidence type="ECO:0000256" key="5">
    <source>
        <dbReference type="ARBA" id="ARBA00022519"/>
    </source>
</evidence>
<evidence type="ECO:0000256" key="6">
    <source>
        <dbReference type="ARBA" id="ARBA00022692"/>
    </source>
</evidence>
<comment type="PTM">
    <text evidence="9">Cleaved by prepilin peptidase.</text>
</comment>
<dbReference type="SUPFAM" id="SSF54523">
    <property type="entry name" value="Pili subunits"/>
    <property type="match status" value="1"/>
</dbReference>
<comment type="subcellular location">
    <subcellularLocation>
        <location evidence="1 9">Cell inner membrane</location>
        <topology evidence="1 9">Single-pass membrane protein</topology>
    </subcellularLocation>
</comment>
<keyword evidence="4 9" id="KW-0488">Methylation</keyword>
<keyword evidence="8 9" id="KW-0472">Membrane</keyword>
<evidence type="ECO:0000256" key="9">
    <source>
        <dbReference type="RuleBase" id="RU368030"/>
    </source>
</evidence>
<keyword evidence="3" id="KW-1003">Cell membrane</keyword>
<feature type="transmembrane region" description="Helical" evidence="9">
    <location>
        <begin position="12"/>
        <end position="32"/>
    </location>
</feature>
<dbReference type="NCBIfam" id="TIGR02532">
    <property type="entry name" value="IV_pilin_GFxxxE"/>
    <property type="match status" value="1"/>
</dbReference>
<comment type="subunit">
    <text evidence="9">Type II secretion is composed of four main components: the outer membrane complex, the inner membrane complex, the cytoplasmic secretion ATPase and the periplasm-spanning pseudopilus.</text>
</comment>
<dbReference type="RefSeq" id="WP_051624851.1">
    <property type="nucleotide sequence ID" value="NZ_ARYL01000019.1"/>
</dbReference>
<dbReference type="InterPro" id="IPR010052">
    <property type="entry name" value="T2SS_protein-GspI"/>
</dbReference>
<evidence type="ECO:0000313" key="11">
    <source>
        <dbReference type="EMBL" id="KDA01965.1"/>
    </source>
</evidence>
<comment type="similarity">
    <text evidence="2 9">Belongs to the GSP I family.</text>
</comment>
<proteinExistence type="inferred from homology"/>
<accession>A0A059G5W9</accession>
<dbReference type="PANTHER" id="PTHR38779:SF2">
    <property type="entry name" value="TYPE II SECRETION SYSTEM PROTEIN I-RELATED"/>
    <property type="match status" value="1"/>
</dbReference>
<evidence type="ECO:0000313" key="12">
    <source>
        <dbReference type="Proteomes" id="UP000024942"/>
    </source>
</evidence>
<reference evidence="11 12" key="1">
    <citation type="journal article" date="2014" name="Antonie Van Leeuwenhoek">
        <title>Hyphomonas beringensis sp. nov. and Hyphomonas chukchiensis sp. nov., isolated from surface seawater of the Bering Sea and Chukchi Sea.</title>
        <authorList>
            <person name="Li C."/>
            <person name="Lai Q."/>
            <person name="Li G."/>
            <person name="Dong C."/>
            <person name="Wang J."/>
            <person name="Liao Y."/>
            <person name="Shao Z."/>
        </authorList>
    </citation>
    <scope>NUCLEOTIDE SEQUENCE [LARGE SCALE GENOMIC DNA]</scope>
    <source>
        <strain evidence="11 12">SCH89</strain>
    </source>
</reference>
<protein>
    <recommendedName>
        <fullName evidence="9">Type II secretion system protein I</fullName>
        <shortName evidence="9">T2SS minor pseudopilin I</shortName>
    </recommendedName>
</protein>
<dbReference type="PANTHER" id="PTHR38779">
    <property type="entry name" value="TYPE II SECRETION SYSTEM PROTEIN I-RELATED"/>
    <property type="match status" value="1"/>
</dbReference>
<evidence type="ECO:0000256" key="1">
    <source>
        <dbReference type="ARBA" id="ARBA00004377"/>
    </source>
</evidence>
<dbReference type="InterPro" id="IPR003413">
    <property type="entry name" value="T2SS_GspI_C"/>
</dbReference>
<dbReference type="eggNOG" id="COG2165">
    <property type="taxonomic scope" value="Bacteria"/>
</dbReference>
<dbReference type="PROSITE" id="PS00409">
    <property type="entry name" value="PROKAR_NTER_METHYL"/>
    <property type="match status" value="1"/>
</dbReference>